<reference evidence="2" key="2">
    <citation type="submission" date="2021-01" db="EMBL/GenBank/DDBJ databases">
        <authorList>
            <person name="Schikora-Tamarit M.A."/>
        </authorList>
    </citation>
    <scope>NUCLEOTIDE SEQUENCE</scope>
    <source>
        <strain evidence="2">CBS6341</strain>
    </source>
</reference>
<name>A0A9P8PX37_9ASCO</name>
<feature type="region of interest" description="Disordered" evidence="1">
    <location>
        <begin position="242"/>
        <end position="261"/>
    </location>
</feature>
<dbReference type="OrthoDB" id="79171at2759"/>
<comment type="caution">
    <text evidence="2">The sequence shown here is derived from an EMBL/GenBank/DDBJ whole genome shotgun (WGS) entry which is preliminary data.</text>
</comment>
<accession>A0A9P8PX37</accession>
<evidence type="ECO:0000313" key="3">
    <source>
        <dbReference type="Proteomes" id="UP000769528"/>
    </source>
</evidence>
<evidence type="ECO:0000313" key="2">
    <source>
        <dbReference type="EMBL" id="KAH3679195.1"/>
    </source>
</evidence>
<evidence type="ECO:0008006" key="4">
    <source>
        <dbReference type="Google" id="ProtNLM"/>
    </source>
</evidence>
<keyword evidence="3" id="KW-1185">Reference proteome</keyword>
<dbReference type="SUPFAM" id="SSF63748">
    <property type="entry name" value="Tudor/PWWP/MBT"/>
    <property type="match status" value="1"/>
</dbReference>
<proteinExistence type="predicted"/>
<dbReference type="AlphaFoldDB" id="A0A9P8PX37"/>
<protein>
    <recommendedName>
        <fullName evidence="4">Tudor domain-containing protein</fullName>
    </recommendedName>
</protein>
<gene>
    <name evidence="2" type="ORF">WICMUC_001207</name>
</gene>
<sequence length="261" mass="29659">MADWKALPKFEVAPKIEGEAEGLDEESVSEVLEDVFVDVLVANTFLLVPSENARAPNGVLEEYRIQLKDIEEALKTDPDNDSLKEIQKEIQNLIDLLVEEEPKKELKQINIPESISASSHIEFDIGEIVYAKTKLDRVYSKAKITSISGNYKVITVSFLDSDEVENYPIEEIYKEKPKDIKKYKKQQQQQISSKPKVDSYEKELNKGAQSWKNFTKKKKKSNESIFKTSDTVGSKVGVIGSGKPMSTVLKPERPPQRYNPY</sequence>
<reference evidence="2" key="1">
    <citation type="journal article" date="2021" name="Open Biol.">
        <title>Shared evolutionary footprints suggest mitochondrial oxidative damage underlies multiple complex I losses in fungi.</title>
        <authorList>
            <person name="Schikora-Tamarit M.A."/>
            <person name="Marcet-Houben M."/>
            <person name="Nosek J."/>
            <person name="Gabaldon T."/>
        </authorList>
    </citation>
    <scope>NUCLEOTIDE SEQUENCE</scope>
    <source>
        <strain evidence="2">CBS6341</strain>
    </source>
</reference>
<evidence type="ECO:0000256" key="1">
    <source>
        <dbReference type="SAM" id="MobiDB-lite"/>
    </source>
</evidence>
<dbReference type="Proteomes" id="UP000769528">
    <property type="component" value="Unassembled WGS sequence"/>
</dbReference>
<dbReference type="EMBL" id="JAEUBF010000389">
    <property type="protein sequence ID" value="KAH3679195.1"/>
    <property type="molecule type" value="Genomic_DNA"/>
</dbReference>
<organism evidence="2 3">
    <name type="scientific">Wickerhamomyces mucosus</name>
    <dbReference type="NCBI Taxonomy" id="1378264"/>
    <lineage>
        <taxon>Eukaryota</taxon>
        <taxon>Fungi</taxon>
        <taxon>Dikarya</taxon>
        <taxon>Ascomycota</taxon>
        <taxon>Saccharomycotina</taxon>
        <taxon>Saccharomycetes</taxon>
        <taxon>Phaffomycetales</taxon>
        <taxon>Wickerhamomycetaceae</taxon>
        <taxon>Wickerhamomyces</taxon>
    </lineage>
</organism>